<protein>
    <submittedName>
        <fullName evidence="1">Uncharacterized protein</fullName>
    </submittedName>
</protein>
<organism evidence="1 2">
    <name type="scientific">Pseudomonas benzenivorans</name>
    <dbReference type="NCBI Taxonomy" id="556533"/>
    <lineage>
        <taxon>Bacteria</taxon>
        <taxon>Pseudomonadati</taxon>
        <taxon>Pseudomonadota</taxon>
        <taxon>Gammaproteobacteria</taxon>
        <taxon>Pseudomonadales</taxon>
        <taxon>Pseudomonadaceae</taxon>
        <taxon>Pseudomonas</taxon>
    </lineage>
</organism>
<dbReference type="EMBL" id="CP137892">
    <property type="protein sequence ID" value="WPC07223.1"/>
    <property type="molecule type" value="Genomic_DNA"/>
</dbReference>
<accession>A0ABZ0Q1A7</accession>
<gene>
    <name evidence="1" type="ORF">SBP02_13265</name>
</gene>
<name>A0ABZ0Q1A7_9PSED</name>
<reference evidence="1 2" key="1">
    <citation type="submission" date="2023-11" db="EMBL/GenBank/DDBJ databases">
        <title>Complete genome of Pseudomonas benzenivorans BA3361.</title>
        <authorList>
            <person name="Shin S.Y."/>
            <person name="Song J."/>
            <person name="Kang H."/>
        </authorList>
    </citation>
    <scope>NUCLEOTIDE SEQUENCE [LARGE SCALE GENOMIC DNA]</scope>
    <source>
        <strain evidence="1 2">HNIBRBA3361</strain>
    </source>
</reference>
<proteinExistence type="predicted"/>
<keyword evidence="2" id="KW-1185">Reference proteome</keyword>
<sequence length="41" mass="4224">MSARLWAGAGLVLAGAALLALSWWGWQQGGLDLLQLGVGIC</sequence>
<dbReference type="RefSeq" id="WP_318646398.1">
    <property type="nucleotide sequence ID" value="NZ_CP137892.1"/>
</dbReference>
<evidence type="ECO:0000313" key="1">
    <source>
        <dbReference type="EMBL" id="WPC07223.1"/>
    </source>
</evidence>
<dbReference type="Proteomes" id="UP001305928">
    <property type="component" value="Chromosome"/>
</dbReference>
<evidence type="ECO:0000313" key="2">
    <source>
        <dbReference type="Proteomes" id="UP001305928"/>
    </source>
</evidence>